<feature type="region of interest" description="Disordered" evidence="1">
    <location>
        <begin position="18"/>
        <end position="56"/>
    </location>
</feature>
<evidence type="ECO:0000256" key="1">
    <source>
        <dbReference type="SAM" id="MobiDB-lite"/>
    </source>
</evidence>
<name>A0A5N0TNN9_9MICO</name>
<gene>
    <name evidence="2" type="ORF">F6B40_01120</name>
</gene>
<sequence length="136" mass="14770">MPMTLETDTLAALEAARTRVREQTERARTAARDAARMSEDVRTLTRTAHSPGGEVSVTAQASGVVEGVELSPRAREWDVAALSRLLTDTIREAQRSASYAAVERMTDSLGDGSPLVADIRDRVAAQYGTDPRTELR</sequence>
<dbReference type="SUPFAM" id="SSF82607">
    <property type="entry name" value="YbaB-like"/>
    <property type="match status" value="1"/>
</dbReference>
<keyword evidence="3" id="KW-1185">Reference proteome</keyword>
<comment type="caution">
    <text evidence="2">The sequence shown here is derived from an EMBL/GenBank/DDBJ whole genome shotgun (WGS) entry which is preliminary data.</text>
</comment>
<accession>A0A5N0TNN9</accession>
<reference evidence="3" key="1">
    <citation type="submission" date="2019-09" db="EMBL/GenBank/DDBJ databases">
        <title>Mumia zhuanghuii sp. nov. isolated from the intestinal contents of plateau pika (Ochotona curzoniae) in the Qinghai-Tibet plateau of China.</title>
        <authorList>
            <person name="Tian Z."/>
        </authorList>
    </citation>
    <scope>NUCLEOTIDE SEQUENCE [LARGE SCALE GENOMIC DNA]</scope>
    <source>
        <strain evidence="3">L-033</strain>
    </source>
</reference>
<dbReference type="EMBL" id="VYUY01000003">
    <property type="protein sequence ID" value="KAA9135817.1"/>
    <property type="molecule type" value="Genomic_DNA"/>
</dbReference>
<dbReference type="InterPro" id="IPR004401">
    <property type="entry name" value="YbaB/EbfC"/>
</dbReference>
<organism evidence="2 3">
    <name type="scientific">Microbacterium caowuchunii</name>
    <dbReference type="NCBI Taxonomy" id="2614638"/>
    <lineage>
        <taxon>Bacteria</taxon>
        <taxon>Bacillati</taxon>
        <taxon>Actinomycetota</taxon>
        <taxon>Actinomycetes</taxon>
        <taxon>Micrococcales</taxon>
        <taxon>Microbacteriaceae</taxon>
        <taxon>Microbacterium</taxon>
    </lineage>
</organism>
<evidence type="ECO:0000313" key="3">
    <source>
        <dbReference type="Proteomes" id="UP000326838"/>
    </source>
</evidence>
<dbReference type="Proteomes" id="UP000326838">
    <property type="component" value="Unassembled WGS sequence"/>
</dbReference>
<dbReference type="Gene3D" id="3.30.1310.10">
    <property type="entry name" value="Nucleoid-associated protein YbaB-like domain"/>
    <property type="match status" value="1"/>
</dbReference>
<proteinExistence type="predicted"/>
<dbReference type="InterPro" id="IPR036894">
    <property type="entry name" value="YbaB-like_sf"/>
</dbReference>
<dbReference type="GO" id="GO:0003677">
    <property type="term" value="F:DNA binding"/>
    <property type="evidence" value="ECO:0007669"/>
    <property type="project" value="InterPro"/>
</dbReference>
<dbReference type="Pfam" id="PF02575">
    <property type="entry name" value="YbaB_DNA_bd"/>
    <property type="match status" value="1"/>
</dbReference>
<feature type="compositionally biased region" description="Basic and acidic residues" evidence="1">
    <location>
        <begin position="18"/>
        <end position="43"/>
    </location>
</feature>
<dbReference type="AlphaFoldDB" id="A0A5N0TNN9"/>
<protein>
    <submittedName>
        <fullName evidence="2">YbaB/EbfC family nucleoid-associated protein</fullName>
    </submittedName>
</protein>
<evidence type="ECO:0000313" key="2">
    <source>
        <dbReference type="EMBL" id="KAA9135817.1"/>
    </source>
</evidence>